<dbReference type="RefSeq" id="XP_009037943.1">
    <property type="nucleotide sequence ID" value="XM_009039695.1"/>
</dbReference>
<dbReference type="AlphaFoldDB" id="F0YBP1"/>
<protein>
    <submittedName>
        <fullName evidence="5">Uncharacterized protein</fullName>
    </submittedName>
</protein>
<dbReference type="CDD" id="cd00761">
    <property type="entry name" value="Glyco_tranf_GTA_type"/>
    <property type="match status" value="1"/>
</dbReference>
<dbReference type="Gene3D" id="3.90.550.10">
    <property type="entry name" value="Spore Coat Polysaccharide Biosynthesis Protein SpsA, Chain A"/>
    <property type="match status" value="1"/>
</dbReference>
<name>F0YBP1_AURAN</name>
<dbReference type="GeneID" id="20225121"/>
<dbReference type="Pfam" id="PF00535">
    <property type="entry name" value="Glycos_transf_2"/>
    <property type="match status" value="1"/>
</dbReference>
<evidence type="ECO:0000256" key="1">
    <source>
        <dbReference type="ARBA" id="ARBA00006721"/>
    </source>
</evidence>
<dbReference type="InParanoid" id="F0YBP1"/>
<dbReference type="InterPro" id="IPR029044">
    <property type="entry name" value="Nucleotide-diphossugar_trans"/>
</dbReference>
<dbReference type="Pfam" id="PF01755">
    <property type="entry name" value="Glyco_transf_25"/>
    <property type="match status" value="1"/>
</dbReference>
<feature type="domain" description="Glycosyl transferase family 25" evidence="4">
    <location>
        <begin position="15"/>
        <end position="108"/>
    </location>
</feature>
<organism evidence="6">
    <name type="scientific">Aureococcus anophagefferens</name>
    <name type="common">Harmful bloom alga</name>
    <dbReference type="NCBI Taxonomy" id="44056"/>
    <lineage>
        <taxon>Eukaryota</taxon>
        <taxon>Sar</taxon>
        <taxon>Stramenopiles</taxon>
        <taxon>Ochrophyta</taxon>
        <taxon>Pelagophyceae</taxon>
        <taxon>Pelagomonadales</taxon>
        <taxon>Pelagomonadaceae</taxon>
        <taxon>Aureococcus</taxon>
    </lineage>
</organism>
<comment type="similarity">
    <text evidence="1">Belongs to the glycosyltransferase 25 family.</text>
</comment>
<evidence type="ECO:0000259" key="4">
    <source>
        <dbReference type="Pfam" id="PF01755"/>
    </source>
</evidence>
<evidence type="ECO:0000313" key="6">
    <source>
        <dbReference type="Proteomes" id="UP000002729"/>
    </source>
</evidence>
<dbReference type="OrthoDB" id="413041at2759"/>
<feature type="region of interest" description="Disordered" evidence="2">
    <location>
        <begin position="502"/>
        <end position="521"/>
    </location>
</feature>
<gene>
    <name evidence="5" type="ORF">AURANDRAFT_65015</name>
</gene>
<dbReference type="Proteomes" id="UP000002729">
    <property type="component" value="Unassembled WGS sequence"/>
</dbReference>
<sequence length="854" mass="88472">MADADTIAAMLAGIKIYYINLDRATLRREAMEAQLARCDDVVRVAAVDGAADAAAPAARLQAWGLEDDDRSPAELACVLSHVEAAARARDGGGDLSLVLEDDACLAHVAVPLADIAARAPDGWTVLQLACNNADAQRASLANGAPFAPWRRDHWGAGAYLLSRAGAAACADPSTFSPRLGKLVADEAVFWRAGAYSYTRPCVGDLAVDGSAIQSADHTELVHGPSRALTRAYFSGAWHDRRVLGALFDGRAALALVARFVAGDADPAAVDAWVADALQRGATWVALFGPKPDALAARVAWLGGQATWGAAAAPDPAAAIAAGRRLRARHVVWLPSGAFLAGPPLAAALDGDDPAAARRAARHAERPLAGGGGGTAFRLDGGAGAGPPHAALRAVASRVAEEILPPPPAPPPDHLCWRAKSSGAVVRAGVDRASAVVGEVARGGGVVLARDPFIRAADGTQRCAVAAPLVGFASLKALEPWGRATTLYWELSALRDRAAGGAAYWSDGSDDGSDDESGDAPARAYDPVERWAAGARAFGDLAARARYAVRGAEARAGPGRLSAPCALDEAAWAAGAPPGPWPCRGLALPPRGAVAGRVSVVCPTTFARRPFHALLLANARCQTWPDVELLVYDDGPAPSPLLRGARDCLYVHGGRDPRLSLGEKRNRLLALATGEYVANFDDDNVYAPTYLEAMVRRLDASGAGLVSLDEAWVATLAGAAANGADACRRLGGFHARGETFLHRNVALAAAAYAPLNVGEEVGLLAALPNTAVVDDVGLFLHVEHGRNTVDFELLDGREEDVAFTQLLGRAALPAAAPLRGSWPARELGELWRALAAADAPPPVPPDAAATPERGA</sequence>
<evidence type="ECO:0000259" key="3">
    <source>
        <dbReference type="Pfam" id="PF00535"/>
    </source>
</evidence>
<feature type="domain" description="Glycosyltransferase 2-like" evidence="3">
    <location>
        <begin position="612"/>
        <end position="705"/>
    </location>
</feature>
<keyword evidence="6" id="KW-1185">Reference proteome</keyword>
<dbReference type="SUPFAM" id="SSF53448">
    <property type="entry name" value="Nucleotide-diphospho-sugar transferases"/>
    <property type="match status" value="1"/>
</dbReference>
<reference evidence="5 6" key="1">
    <citation type="journal article" date="2011" name="Proc. Natl. Acad. Sci. U.S.A.">
        <title>Niche of harmful alga Aureococcus anophagefferens revealed through ecogenomics.</title>
        <authorList>
            <person name="Gobler C.J."/>
            <person name="Berry D.L."/>
            <person name="Dyhrman S.T."/>
            <person name="Wilhelm S.W."/>
            <person name="Salamov A."/>
            <person name="Lobanov A.V."/>
            <person name="Zhang Y."/>
            <person name="Collier J.L."/>
            <person name="Wurch L.L."/>
            <person name="Kustka A.B."/>
            <person name="Dill B.D."/>
            <person name="Shah M."/>
            <person name="VerBerkmoes N.C."/>
            <person name="Kuo A."/>
            <person name="Terry A."/>
            <person name="Pangilinan J."/>
            <person name="Lindquist E.A."/>
            <person name="Lucas S."/>
            <person name="Paulsen I.T."/>
            <person name="Hattenrath-Lehmann T.K."/>
            <person name="Talmage S.C."/>
            <person name="Walker E.A."/>
            <person name="Koch F."/>
            <person name="Burson A.M."/>
            <person name="Marcoval M.A."/>
            <person name="Tang Y.Z."/>
            <person name="Lecleir G.R."/>
            <person name="Coyne K.J."/>
            <person name="Berg G.M."/>
            <person name="Bertrand E.M."/>
            <person name="Saito M.A."/>
            <person name="Gladyshev V.N."/>
            <person name="Grigoriev I.V."/>
        </authorList>
    </citation>
    <scope>NUCLEOTIDE SEQUENCE [LARGE SCALE GENOMIC DNA]</scope>
    <source>
        <strain evidence="6">CCMP 1984</strain>
    </source>
</reference>
<proteinExistence type="inferred from homology"/>
<dbReference type="InterPro" id="IPR002654">
    <property type="entry name" value="Glyco_trans_25"/>
</dbReference>
<dbReference type="InterPro" id="IPR001173">
    <property type="entry name" value="Glyco_trans_2-like"/>
</dbReference>
<dbReference type="EMBL" id="GL833131">
    <property type="protein sequence ID" value="EGB07314.1"/>
    <property type="molecule type" value="Genomic_DNA"/>
</dbReference>
<accession>F0YBP1</accession>
<evidence type="ECO:0000256" key="2">
    <source>
        <dbReference type="SAM" id="MobiDB-lite"/>
    </source>
</evidence>
<dbReference type="KEGG" id="aaf:AURANDRAFT_65015"/>
<evidence type="ECO:0000313" key="5">
    <source>
        <dbReference type="EMBL" id="EGB07314.1"/>
    </source>
</evidence>
<feature type="compositionally biased region" description="Acidic residues" evidence="2">
    <location>
        <begin position="507"/>
        <end position="517"/>
    </location>
</feature>